<dbReference type="Proteomes" id="UP000001411">
    <property type="component" value="Chromosome"/>
</dbReference>
<dbReference type="SMR" id="A0A0H2VG23"/>
<evidence type="ECO:0000313" key="2">
    <source>
        <dbReference type="EMBL" id="AAO04577.1"/>
    </source>
</evidence>
<dbReference type="AlphaFoldDB" id="A0A0H2VG23"/>
<feature type="domain" description="Serine aminopeptidase S33" evidence="1">
    <location>
        <begin position="28"/>
        <end position="287"/>
    </location>
</feature>
<dbReference type="InterPro" id="IPR051044">
    <property type="entry name" value="MAG_DAG_Lipase"/>
</dbReference>
<evidence type="ECO:0000259" key="1">
    <source>
        <dbReference type="Pfam" id="PF12146"/>
    </source>
</evidence>
<name>A0A0H2VG23_STAES</name>
<protein>
    <submittedName>
        <fullName evidence="2">Lysophospholipase</fullName>
    </submittedName>
</protein>
<dbReference type="OrthoDB" id="9806902at2"/>
<dbReference type="Pfam" id="PF12146">
    <property type="entry name" value="Hydrolase_4"/>
    <property type="match status" value="1"/>
</dbReference>
<dbReference type="RefSeq" id="WP_001832556.1">
    <property type="nucleotide sequence ID" value="NC_004461.1"/>
</dbReference>
<dbReference type="eggNOG" id="COG2267">
    <property type="taxonomic scope" value="Bacteria"/>
</dbReference>
<dbReference type="InterPro" id="IPR029058">
    <property type="entry name" value="AB_hydrolase_fold"/>
</dbReference>
<dbReference type="PATRIC" id="fig|176280.10.peg.954"/>
<dbReference type="SUPFAM" id="SSF53474">
    <property type="entry name" value="alpha/beta-Hydrolases"/>
    <property type="match status" value="1"/>
</dbReference>
<organism evidence="2 3">
    <name type="scientific">Staphylococcus epidermidis (strain ATCC 12228 / FDA PCI 1200)</name>
    <dbReference type="NCBI Taxonomy" id="176280"/>
    <lineage>
        <taxon>Bacteria</taxon>
        <taxon>Bacillati</taxon>
        <taxon>Bacillota</taxon>
        <taxon>Bacilli</taxon>
        <taxon>Bacillales</taxon>
        <taxon>Staphylococcaceae</taxon>
        <taxon>Staphylococcus</taxon>
    </lineage>
</organism>
<reference evidence="2 3" key="1">
    <citation type="journal article" date="2003" name="Mol. Microbiol.">
        <title>Genome-based analysis of virulence genes in a non-biofilm-forming Staphylococcus epidermidis strain (ATCC 12228).</title>
        <authorList>
            <person name="Zhang Y.Q."/>
            <person name="Ren S.X."/>
            <person name="Li H.L."/>
            <person name="Wang Y.X."/>
            <person name="Fu G."/>
            <person name="Yang J."/>
            <person name="Qin Z.Q."/>
            <person name="Miao Y.G."/>
            <person name="Wang W.Y."/>
            <person name="Chen R.S."/>
            <person name="Shen Y."/>
            <person name="Chen Z."/>
            <person name="Yuan Z.H."/>
            <person name="Zhao G.P."/>
            <person name="Qu D."/>
            <person name="Danchin A."/>
            <person name="Wen Y.M."/>
        </authorList>
    </citation>
    <scope>NUCLEOTIDE SEQUENCE [LARGE SCALE GENOMIC DNA]</scope>
    <source>
        <strain evidence="3">ATCC 12228 / FDA PCI 1200</strain>
    </source>
</reference>
<dbReference type="InterPro" id="IPR022742">
    <property type="entry name" value="Hydrolase_4"/>
</dbReference>
<dbReference type="HOGENOM" id="CLU_026209_1_0_9"/>
<dbReference type="EMBL" id="AE015929">
    <property type="protein sequence ID" value="AAO04577.1"/>
    <property type="molecule type" value="Genomic_DNA"/>
</dbReference>
<sequence>MSQSHFKITVEDGTMLEVKIDKAKKSTIGIVHLFHGMAEHMDRYQELVEALNTQGYDVVRHNHRGHGKEIDENERGHFNSMNQIVDDAYEIIETLYLEELNVPYIIIGHSMGSIIARSFVEKYPDIAQGLILTGTGMFPKWKGVPIRLAMKLVTFIFGKRRRLKWVNQLLNKTFNKKITQPRTDSDWISTRQDEVDKFVEDEFCGFKVSNQLIYQTLKTMMKTVERQQLKRMDKELPILFISGKDDPFGEYGKGIKHLARLYKRVGIKHITVQLYKHKRHEILFEEDYLKTWQHMFEWMEKQILKKQK</sequence>
<accession>A0A0H2VG23</accession>
<dbReference type="PANTHER" id="PTHR11614">
    <property type="entry name" value="PHOSPHOLIPASE-RELATED"/>
    <property type="match status" value="1"/>
</dbReference>
<gene>
    <name evidence="2" type="ordered locus">SE_0980</name>
</gene>
<dbReference type="KEGG" id="sep:SE_0980"/>
<dbReference type="Gene3D" id="3.40.50.1820">
    <property type="entry name" value="alpha/beta hydrolase"/>
    <property type="match status" value="1"/>
</dbReference>
<proteinExistence type="predicted"/>
<evidence type="ECO:0000313" key="3">
    <source>
        <dbReference type="Proteomes" id="UP000001411"/>
    </source>
</evidence>